<accession>A0A1A6FXR3</accession>
<dbReference type="InterPro" id="IPR031516">
    <property type="entry name" value="DUF4691"/>
</dbReference>
<dbReference type="PANTHER" id="PTHR37867:SF1">
    <property type="entry name" value="CHROMOSOME 16 OPEN READING FRAME 86"/>
    <property type="match status" value="1"/>
</dbReference>
<gene>
    <name evidence="2" type="ORF">A6R68_10579</name>
</gene>
<sequence length="343" mass="36411">MTSAGAKRQPEAQNEAAVGLAQVAEIPEVTQTFSKLGRCPGSGEKSLVLAHETCRTPGEDKCSVGHSFEPEPQEEGINRGEEGLKPGVEAVEERGPKPTSSIVRPSHGPKRKPIKHRSQRLKPTSFSLVPGLVTPALPGPSYHAHPRAEAELPPGVLLQKEELEGSHSESPLSAKQHKKAKKRKSAGAPVPPAVASISAPTEMLGLERKAQRLRPLYQYINYCNPELNQAGDGDTEPEVEPELELALAPEEAGVEQLQLQALLPVAGELGLGLALPCPNTLVPLTRTLPSLGQEVGEDPGGLSGLRVIGSLKAEVDKTTQVDIDKMLSVCAAPLVPPLSPQYK</sequence>
<dbReference type="PANTHER" id="PTHR37867">
    <property type="entry name" value="CHROMOSOME 16 OPEN READING FRAME 86"/>
    <property type="match status" value="1"/>
</dbReference>
<name>A0A1A6FXR3_NEOLE</name>
<feature type="compositionally biased region" description="Basic residues" evidence="1">
    <location>
        <begin position="175"/>
        <end position="185"/>
    </location>
</feature>
<feature type="region of interest" description="Disordered" evidence="1">
    <location>
        <begin position="57"/>
        <end position="193"/>
    </location>
</feature>
<feature type="compositionally biased region" description="Basic residues" evidence="1">
    <location>
        <begin position="107"/>
        <end position="120"/>
    </location>
</feature>
<dbReference type="Proteomes" id="UP000092124">
    <property type="component" value="Unassembled WGS sequence"/>
</dbReference>
<keyword evidence="3" id="KW-1185">Reference proteome</keyword>
<dbReference type="Pfam" id="PF15762">
    <property type="entry name" value="DUF4691"/>
    <property type="match status" value="1"/>
</dbReference>
<evidence type="ECO:0000313" key="2">
    <source>
        <dbReference type="EMBL" id="OBS58345.1"/>
    </source>
</evidence>
<dbReference type="EMBL" id="LZPO01116607">
    <property type="protein sequence ID" value="OBS58345.1"/>
    <property type="molecule type" value="Genomic_DNA"/>
</dbReference>
<evidence type="ECO:0000313" key="3">
    <source>
        <dbReference type="Proteomes" id="UP000092124"/>
    </source>
</evidence>
<dbReference type="STRING" id="56216.A0A1A6FXR3"/>
<dbReference type="AlphaFoldDB" id="A0A1A6FXR3"/>
<evidence type="ECO:0000256" key="1">
    <source>
        <dbReference type="SAM" id="MobiDB-lite"/>
    </source>
</evidence>
<comment type="caution">
    <text evidence="2">The sequence shown here is derived from an EMBL/GenBank/DDBJ whole genome shotgun (WGS) entry which is preliminary data.</text>
</comment>
<reference evidence="2 3" key="1">
    <citation type="submission" date="2016-06" db="EMBL/GenBank/DDBJ databases">
        <title>The Draft Genome Sequence and Annotation of the Desert Woodrat Neotoma lepida.</title>
        <authorList>
            <person name="Campbell M."/>
            <person name="Oakeson K.F."/>
            <person name="Yandell M."/>
            <person name="Halpert J.R."/>
            <person name="Dearing D."/>
        </authorList>
    </citation>
    <scope>NUCLEOTIDE SEQUENCE [LARGE SCALE GENOMIC DNA]</scope>
    <source>
        <strain evidence="2">417</strain>
        <tissue evidence="2">Liver</tissue>
    </source>
</reference>
<proteinExistence type="predicted"/>
<organism evidence="2 3">
    <name type="scientific">Neotoma lepida</name>
    <name type="common">Desert woodrat</name>
    <dbReference type="NCBI Taxonomy" id="56216"/>
    <lineage>
        <taxon>Eukaryota</taxon>
        <taxon>Metazoa</taxon>
        <taxon>Chordata</taxon>
        <taxon>Craniata</taxon>
        <taxon>Vertebrata</taxon>
        <taxon>Euteleostomi</taxon>
        <taxon>Mammalia</taxon>
        <taxon>Eutheria</taxon>
        <taxon>Euarchontoglires</taxon>
        <taxon>Glires</taxon>
        <taxon>Rodentia</taxon>
        <taxon>Myomorpha</taxon>
        <taxon>Muroidea</taxon>
        <taxon>Cricetidae</taxon>
        <taxon>Neotominae</taxon>
        <taxon>Neotoma</taxon>
    </lineage>
</organism>
<dbReference type="OrthoDB" id="9389802at2759"/>
<protein>
    <submittedName>
        <fullName evidence="2">Uncharacterized protein</fullName>
    </submittedName>
</protein>